<accession>A0A183J6T1</accession>
<dbReference type="AlphaFoldDB" id="A0A183J6T1"/>
<evidence type="ECO:0000313" key="9">
    <source>
        <dbReference type="EMBL" id="VDP41220.1"/>
    </source>
</evidence>
<name>A0A183J6T1_9BILA</name>
<dbReference type="Pfam" id="PF02460">
    <property type="entry name" value="Patched"/>
    <property type="match status" value="1"/>
</dbReference>
<dbReference type="Proteomes" id="UP000270296">
    <property type="component" value="Unassembled WGS sequence"/>
</dbReference>
<evidence type="ECO:0000256" key="3">
    <source>
        <dbReference type="ARBA" id="ARBA00022692"/>
    </source>
</evidence>
<dbReference type="GO" id="GO:0005886">
    <property type="term" value="C:plasma membrane"/>
    <property type="evidence" value="ECO:0007669"/>
    <property type="project" value="TreeGrafter"/>
</dbReference>
<keyword evidence="3 7" id="KW-0812">Transmembrane</keyword>
<keyword evidence="10" id="KW-1185">Reference proteome</keyword>
<dbReference type="Gene3D" id="1.20.1640.10">
    <property type="entry name" value="Multidrug efflux transporter AcrB transmembrane domain"/>
    <property type="match status" value="1"/>
</dbReference>
<evidence type="ECO:0000256" key="7">
    <source>
        <dbReference type="SAM" id="Phobius"/>
    </source>
</evidence>
<organism evidence="11">
    <name type="scientific">Soboliphyme baturini</name>
    <dbReference type="NCBI Taxonomy" id="241478"/>
    <lineage>
        <taxon>Eukaryota</taxon>
        <taxon>Metazoa</taxon>
        <taxon>Ecdysozoa</taxon>
        <taxon>Nematoda</taxon>
        <taxon>Enoplea</taxon>
        <taxon>Dorylaimia</taxon>
        <taxon>Dioctophymatida</taxon>
        <taxon>Dioctophymatoidea</taxon>
        <taxon>Soboliphymatidae</taxon>
        <taxon>Soboliphyme</taxon>
    </lineage>
</organism>
<comment type="subcellular location">
    <subcellularLocation>
        <location evidence="1">Membrane</location>
        <topology evidence="1">Multi-pass membrane protein</topology>
    </subcellularLocation>
</comment>
<dbReference type="PANTHER" id="PTHR10796:SF96">
    <property type="entry name" value="PATCHED-RELATED PROTEIN 9"/>
    <property type="match status" value="1"/>
</dbReference>
<feature type="transmembrane region" description="Helical" evidence="7">
    <location>
        <begin position="280"/>
        <end position="301"/>
    </location>
</feature>
<gene>
    <name evidence="9" type="ORF">SBAD_LOCUS11579</name>
</gene>
<reference evidence="9 10" key="2">
    <citation type="submission" date="2018-11" db="EMBL/GenBank/DDBJ databases">
        <authorList>
            <consortium name="Pathogen Informatics"/>
        </authorList>
    </citation>
    <scope>NUCLEOTIDE SEQUENCE [LARGE SCALE GENOMIC DNA]</scope>
</reference>
<keyword evidence="5 7" id="KW-0472">Membrane</keyword>
<keyword evidence="4 7" id="KW-1133">Transmembrane helix</keyword>
<evidence type="ECO:0000256" key="1">
    <source>
        <dbReference type="ARBA" id="ARBA00004141"/>
    </source>
</evidence>
<dbReference type="GO" id="GO:0006897">
    <property type="term" value="P:endocytosis"/>
    <property type="evidence" value="ECO:0007669"/>
    <property type="project" value="TreeGrafter"/>
</dbReference>
<dbReference type="PANTHER" id="PTHR10796">
    <property type="entry name" value="PATCHED-RELATED"/>
    <property type="match status" value="1"/>
</dbReference>
<dbReference type="EMBL" id="UZAM01015948">
    <property type="protein sequence ID" value="VDP41220.1"/>
    <property type="molecule type" value="Genomic_DNA"/>
</dbReference>
<sequence>MKKHWIRKFGLKEPFCFNDFVKSFYAHLGTVIARHPIPFLLIPVLMTAASAKSFKPTTASTIDEVDFRFLRHSLVYVIMVDKTSNMNAVSEIGLRYAADLIEQVKAIEVQVFNAHKIEWSSICYKSETGKCLEHPLFDALEKTTANGQVLSVAEQYLYYPTAKVGNLTVDNTMIFGGISKRADNSIAKAEAIRIPFVLKDIRSELDYVLNNAWRNRFLKIIQESYYPGFGVYANTWSSLAHEIQRNGSMLTPYLFYLVLILVVASVLCCCTVDCQASKPWLGFCGLVNAAFAVITATGILFGCRYSYLHMVVIMPFLVMSVSVDNVFLMLNCWRATGNGNLKLEQRVSACVGDTSVSMMISALTDGLSFTVGNITPFPAVRNRPGECFLNVMWCFNFSRWNQIFATFVADALSNKLIRVGTVLLYVTFLASALYGVVNIRFGLNVQNLIPHDSPVSRTVAINEKYFSAYCGYASVVITEPMDIGQETAIKRLLSLYHSLAYSRYSSEGSFWLNNFMAFMESRNRSLNANRYYVRFLHEFFMSPDSRRFADDVQLDSSTLSLIHYMKMTIRLRNCGQENHTKLAALLRRRLGESAVQGFIFEPLFLIVDQNLLVLQTAMQDVIVAVAIMV</sequence>
<feature type="transmembrane region" description="Helical" evidence="7">
    <location>
        <begin position="253"/>
        <end position="273"/>
    </location>
</feature>
<feature type="domain" description="SSD" evidence="8">
    <location>
        <begin position="248"/>
        <end position="381"/>
    </location>
</feature>
<evidence type="ECO:0000256" key="5">
    <source>
        <dbReference type="ARBA" id="ARBA00023136"/>
    </source>
</evidence>
<dbReference type="InterPro" id="IPR003392">
    <property type="entry name" value="PTHD_SSD"/>
</dbReference>
<evidence type="ECO:0000313" key="11">
    <source>
        <dbReference type="WBParaSite" id="SBAD_0001196501-mRNA-1"/>
    </source>
</evidence>
<reference evidence="11" key="1">
    <citation type="submission" date="2016-06" db="UniProtKB">
        <authorList>
            <consortium name="WormBaseParasite"/>
        </authorList>
    </citation>
    <scope>IDENTIFICATION</scope>
</reference>
<protein>
    <submittedName>
        <fullName evidence="11">SSD domain-containing protein</fullName>
    </submittedName>
</protein>
<evidence type="ECO:0000313" key="10">
    <source>
        <dbReference type="Proteomes" id="UP000270296"/>
    </source>
</evidence>
<dbReference type="InterPro" id="IPR051697">
    <property type="entry name" value="Patched_domain-protein"/>
</dbReference>
<evidence type="ECO:0000256" key="2">
    <source>
        <dbReference type="ARBA" id="ARBA00005585"/>
    </source>
</evidence>
<proteinExistence type="inferred from homology"/>
<feature type="transmembrane region" description="Helical" evidence="7">
    <location>
        <begin position="422"/>
        <end position="443"/>
    </location>
</feature>
<dbReference type="WBParaSite" id="SBAD_0001196501-mRNA-1">
    <property type="protein sequence ID" value="SBAD_0001196501-mRNA-1"/>
    <property type="gene ID" value="SBAD_0001196501"/>
</dbReference>
<evidence type="ECO:0000256" key="6">
    <source>
        <dbReference type="ARBA" id="ARBA00023180"/>
    </source>
</evidence>
<dbReference type="GO" id="GO:0018996">
    <property type="term" value="P:molting cycle, collagen and cuticulin-based cuticle"/>
    <property type="evidence" value="ECO:0007669"/>
    <property type="project" value="TreeGrafter"/>
</dbReference>
<dbReference type="PROSITE" id="PS50156">
    <property type="entry name" value="SSD"/>
    <property type="match status" value="1"/>
</dbReference>
<dbReference type="GO" id="GO:0030659">
    <property type="term" value="C:cytoplasmic vesicle membrane"/>
    <property type="evidence" value="ECO:0007669"/>
    <property type="project" value="TreeGrafter"/>
</dbReference>
<evidence type="ECO:0000259" key="8">
    <source>
        <dbReference type="PROSITE" id="PS50156"/>
    </source>
</evidence>
<keyword evidence="6" id="KW-0325">Glycoprotein</keyword>
<evidence type="ECO:0000256" key="4">
    <source>
        <dbReference type="ARBA" id="ARBA00022989"/>
    </source>
</evidence>
<dbReference type="OrthoDB" id="6510177at2759"/>
<feature type="transmembrane region" description="Helical" evidence="7">
    <location>
        <begin position="307"/>
        <end position="333"/>
    </location>
</feature>
<dbReference type="InterPro" id="IPR000731">
    <property type="entry name" value="SSD"/>
</dbReference>
<comment type="similarity">
    <text evidence="2">Belongs to the patched family.</text>
</comment>
<dbReference type="SUPFAM" id="SSF82866">
    <property type="entry name" value="Multidrug efflux transporter AcrB transmembrane domain"/>
    <property type="match status" value="1"/>
</dbReference>